<reference evidence="3" key="1">
    <citation type="submission" date="2017-02" db="UniProtKB">
        <authorList>
            <consortium name="WormBaseParasite"/>
        </authorList>
    </citation>
    <scope>IDENTIFICATION</scope>
</reference>
<dbReference type="Proteomes" id="UP000038045">
    <property type="component" value="Unplaced"/>
</dbReference>
<sequence length="181" mass="18125">VAGAQAEAGAVAQGIAHGDALADHRVRQGEAGQIGLDRLVPLHLALVDQDGQAGGGDVLGVRRDGEQGVLIDRLGLALAAHAVTLGQHRLAVADQGQRHGGLLRPGGHAALHPGVGGGGDLLVGACIGAGLGPAGRRQGRARGGDGGRNQRRTARQADGHQERSRRLSGDATAARLRGQGG</sequence>
<name>A0A0N4ZWA5_PARTI</name>
<dbReference type="AlphaFoldDB" id="A0A0N4ZWA5"/>
<accession>A0A0N4ZWA5</accession>
<dbReference type="WBParaSite" id="PTRK_0001293800.1">
    <property type="protein sequence ID" value="PTRK_0001293800.1"/>
    <property type="gene ID" value="PTRK_0001293800"/>
</dbReference>
<feature type="compositionally biased region" description="Basic and acidic residues" evidence="1">
    <location>
        <begin position="155"/>
        <end position="168"/>
    </location>
</feature>
<evidence type="ECO:0000313" key="2">
    <source>
        <dbReference type="Proteomes" id="UP000038045"/>
    </source>
</evidence>
<keyword evidence="2" id="KW-1185">Reference proteome</keyword>
<evidence type="ECO:0000313" key="3">
    <source>
        <dbReference type="WBParaSite" id="PTRK_0001293800.1"/>
    </source>
</evidence>
<protein>
    <submittedName>
        <fullName evidence="3">Nitrite reductase</fullName>
    </submittedName>
</protein>
<feature type="region of interest" description="Disordered" evidence="1">
    <location>
        <begin position="133"/>
        <end position="181"/>
    </location>
</feature>
<proteinExistence type="predicted"/>
<organism evidence="2 3">
    <name type="scientific">Parastrongyloides trichosuri</name>
    <name type="common">Possum-specific nematode worm</name>
    <dbReference type="NCBI Taxonomy" id="131310"/>
    <lineage>
        <taxon>Eukaryota</taxon>
        <taxon>Metazoa</taxon>
        <taxon>Ecdysozoa</taxon>
        <taxon>Nematoda</taxon>
        <taxon>Chromadorea</taxon>
        <taxon>Rhabditida</taxon>
        <taxon>Tylenchina</taxon>
        <taxon>Panagrolaimomorpha</taxon>
        <taxon>Strongyloidoidea</taxon>
        <taxon>Strongyloididae</taxon>
        <taxon>Parastrongyloides</taxon>
    </lineage>
</organism>
<evidence type="ECO:0000256" key="1">
    <source>
        <dbReference type="SAM" id="MobiDB-lite"/>
    </source>
</evidence>